<feature type="signal peptide" evidence="1">
    <location>
        <begin position="1"/>
        <end position="17"/>
    </location>
</feature>
<keyword evidence="3" id="KW-1185">Reference proteome</keyword>
<protein>
    <recommendedName>
        <fullName evidence="4">Lipoprotein</fullName>
    </recommendedName>
</protein>
<dbReference type="KEGG" id="vcy:IX92_05775"/>
<evidence type="ECO:0008006" key="4">
    <source>
        <dbReference type="Google" id="ProtNLM"/>
    </source>
</evidence>
<evidence type="ECO:0000313" key="3">
    <source>
        <dbReference type="Proteomes" id="UP000030081"/>
    </source>
</evidence>
<feature type="chain" id="PRO_5043050985" description="Lipoprotein" evidence="1">
    <location>
        <begin position="18"/>
        <end position="238"/>
    </location>
</feature>
<proteinExistence type="predicted"/>
<dbReference type="PROSITE" id="PS51257">
    <property type="entry name" value="PROKAR_LIPOPROTEIN"/>
    <property type="match status" value="1"/>
</dbReference>
<dbReference type="RefSeq" id="WP_043007678.1">
    <property type="nucleotide sequence ID" value="NZ_CP009617.1"/>
</dbReference>
<name>A0AAN0SB98_9VIBR</name>
<gene>
    <name evidence="2" type="ORF">IX92_05775</name>
</gene>
<dbReference type="EMBL" id="CP009617">
    <property type="protein sequence ID" value="AIW18583.1"/>
    <property type="molecule type" value="Genomic_DNA"/>
</dbReference>
<organism evidence="2 3">
    <name type="scientific">Vibrio coralliilyticus</name>
    <dbReference type="NCBI Taxonomy" id="190893"/>
    <lineage>
        <taxon>Bacteria</taxon>
        <taxon>Pseudomonadati</taxon>
        <taxon>Pseudomonadota</taxon>
        <taxon>Gammaproteobacteria</taxon>
        <taxon>Vibrionales</taxon>
        <taxon>Vibrionaceae</taxon>
        <taxon>Vibrio</taxon>
    </lineage>
</organism>
<accession>A0AAN0SB98</accession>
<reference evidence="2 3" key="1">
    <citation type="submission" date="2014-10" db="EMBL/GenBank/DDBJ databases">
        <title>The Complete Genome Sequence for the Shellfish Pathogen Vibrio coralliilyticus RE98 Isolated from a Shellfish Hatchery.</title>
        <authorList>
            <person name="Richards G.P."/>
            <person name="Bono J.L."/>
            <person name="Watson M.A."/>
            <person name="Needleman D.S."/>
        </authorList>
    </citation>
    <scope>NUCLEOTIDE SEQUENCE [LARGE SCALE GENOMIC DNA]</scope>
    <source>
        <strain evidence="2 3">RE98</strain>
    </source>
</reference>
<dbReference type="AlphaFoldDB" id="A0AAN0SB98"/>
<keyword evidence="1" id="KW-0732">Signal</keyword>
<sequence length="238" mass="26824">MRQVFIALAGLLMTACASQVDNSFNQFVIKDKDRFVVLTEPLRHADDDKPYETVYSYASRLCHDGDFEYIGTYTPFDKTNVIIDGNTSGYPRLIEASLIECKSLPQNVRVVADGEPLNLQKGEVAVTIFNSSSDSLYSDGTGYVYISFDGYEFVKLPKKSHMSVVVPIKTSSIYIRHVDVWDFDGEGTVNLKEGINLLEVWASPFSTKFKQIQLPPEEQHKYSPYIIKGKLYESSTSI</sequence>
<dbReference type="Proteomes" id="UP000030081">
    <property type="component" value="Chromosome 1"/>
</dbReference>
<evidence type="ECO:0000256" key="1">
    <source>
        <dbReference type="SAM" id="SignalP"/>
    </source>
</evidence>
<evidence type="ECO:0000313" key="2">
    <source>
        <dbReference type="EMBL" id="AIW18583.1"/>
    </source>
</evidence>